<reference evidence="2 3" key="1">
    <citation type="submission" date="2024-03" db="EMBL/GenBank/DDBJ databases">
        <authorList>
            <person name="Gkanogiannis A."/>
            <person name="Becerra Lopez-Lavalle L."/>
        </authorList>
    </citation>
    <scope>NUCLEOTIDE SEQUENCE [LARGE SCALE GENOMIC DNA]</scope>
</reference>
<dbReference type="Proteomes" id="UP001642487">
    <property type="component" value="Chromosome 10"/>
</dbReference>
<organism evidence="2 3">
    <name type="scientific">Citrullus colocynthis</name>
    <name type="common">colocynth</name>
    <dbReference type="NCBI Taxonomy" id="252529"/>
    <lineage>
        <taxon>Eukaryota</taxon>
        <taxon>Viridiplantae</taxon>
        <taxon>Streptophyta</taxon>
        <taxon>Embryophyta</taxon>
        <taxon>Tracheophyta</taxon>
        <taxon>Spermatophyta</taxon>
        <taxon>Magnoliopsida</taxon>
        <taxon>eudicotyledons</taxon>
        <taxon>Gunneridae</taxon>
        <taxon>Pentapetalae</taxon>
        <taxon>rosids</taxon>
        <taxon>fabids</taxon>
        <taxon>Cucurbitales</taxon>
        <taxon>Cucurbitaceae</taxon>
        <taxon>Benincaseae</taxon>
        <taxon>Citrullus</taxon>
    </lineage>
</organism>
<gene>
    <name evidence="2" type="ORF">CITCOLO1_LOCUS3344</name>
</gene>
<keyword evidence="1" id="KW-0472">Membrane</keyword>
<proteinExistence type="predicted"/>
<keyword evidence="1" id="KW-0812">Transmembrane</keyword>
<protein>
    <submittedName>
        <fullName evidence="2">Uncharacterized protein</fullName>
    </submittedName>
</protein>
<sequence length="269" mass="30454">MHLLERDLDETFAKMDALVEELGRDVLELKDKTGKSSTDVAYNCNQRTFPDDAEPEPGAIHQCFRATSGAECTDPRLETQDRALITILRIIRMQQSINLYWWVILGATWHRSMDAFSLELIAYLLGRLANFRKRDRWGPFVPSLPHLSNAQDGDQVTVRTHARVIIIPSLLLSIWITLVLGFKLWACASLPTCCSKALIACSMFRFNFIRECSSIAVLASLSFHETSSTCPLMARWQARWHLAHLSSFLSSCPCPHGRLFPTLRTTCPS</sequence>
<accession>A0ABP0XWG1</accession>
<evidence type="ECO:0000256" key="1">
    <source>
        <dbReference type="SAM" id="Phobius"/>
    </source>
</evidence>
<feature type="transmembrane region" description="Helical" evidence="1">
    <location>
        <begin position="164"/>
        <end position="186"/>
    </location>
</feature>
<name>A0ABP0XWG1_9ROSI</name>
<keyword evidence="3" id="KW-1185">Reference proteome</keyword>
<evidence type="ECO:0000313" key="2">
    <source>
        <dbReference type="EMBL" id="CAK9311681.1"/>
    </source>
</evidence>
<dbReference type="EMBL" id="OZ021744">
    <property type="protein sequence ID" value="CAK9311681.1"/>
    <property type="molecule type" value="Genomic_DNA"/>
</dbReference>
<keyword evidence="1" id="KW-1133">Transmembrane helix</keyword>
<evidence type="ECO:0000313" key="3">
    <source>
        <dbReference type="Proteomes" id="UP001642487"/>
    </source>
</evidence>